<accession>A0AAW1W4B6</accession>
<feature type="compositionally biased region" description="Polar residues" evidence="1">
    <location>
        <begin position="47"/>
        <end position="70"/>
    </location>
</feature>
<gene>
    <name evidence="2" type="ORF">M0R45_028339</name>
</gene>
<sequence>MSIQNGSKRSIDNNNSEKDSQPNGNHQSHRDSNSKGKGKIGNIQIGESSQIGHNPRGESSQMSQLGQYSRDQPWARYGQMNQISQHQIGQRPWGQTGGQFGQMGQHSRSQYPRGQIEANYGQVEQSGHHPMGQMNGGYNQESLWNHFSDDNVNGCTIM</sequence>
<feature type="compositionally biased region" description="Polar residues" evidence="1">
    <location>
        <begin position="79"/>
        <end position="88"/>
    </location>
</feature>
<evidence type="ECO:0000313" key="2">
    <source>
        <dbReference type="EMBL" id="KAK9919760.1"/>
    </source>
</evidence>
<reference evidence="2 3" key="1">
    <citation type="journal article" date="2023" name="G3 (Bethesda)">
        <title>A chromosome-length genome assembly and annotation of blackberry (Rubus argutus, cv. 'Hillquist').</title>
        <authorList>
            <person name="Bruna T."/>
            <person name="Aryal R."/>
            <person name="Dudchenko O."/>
            <person name="Sargent D.J."/>
            <person name="Mead D."/>
            <person name="Buti M."/>
            <person name="Cavallini A."/>
            <person name="Hytonen T."/>
            <person name="Andres J."/>
            <person name="Pham M."/>
            <person name="Weisz D."/>
            <person name="Mascagni F."/>
            <person name="Usai G."/>
            <person name="Natali L."/>
            <person name="Bassil N."/>
            <person name="Fernandez G.E."/>
            <person name="Lomsadze A."/>
            <person name="Armour M."/>
            <person name="Olukolu B."/>
            <person name="Poorten T."/>
            <person name="Britton C."/>
            <person name="Davik J."/>
            <person name="Ashrafi H."/>
            <person name="Aiden E.L."/>
            <person name="Borodovsky M."/>
            <person name="Worthington M."/>
        </authorList>
    </citation>
    <scope>NUCLEOTIDE SEQUENCE [LARGE SCALE GENOMIC DNA]</scope>
    <source>
        <strain evidence="2">PI 553951</strain>
    </source>
</reference>
<dbReference type="AlphaFoldDB" id="A0AAW1W4B6"/>
<comment type="caution">
    <text evidence="2">The sequence shown here is derived from an EMBL/GenBank/DDBJ whole genome shotgun (WGS) entry which is preliminary data.</text>
</comment>
<keyword evidence="3" id="KW-1185">Reference proteome</keyword>
<feature type="compositionally biased region" description="Basic and acidic residues" evidence="1">
    <location>
        <begin position="9"/>
        <end position="20"/>
    </location>
</feature>
<protein>
    <submittedName>
        <fullName evidence="2">Uncharacterized protein</fullName>
    </submittedName>
</protein>
<evidence type="ECO:0000313" key="3">
    <source>
        <dbReference type="Proteomes" id="UP001457282"/>
    </source>
</evidence>
<organism evidence="2 3">
    <name type="scientific">Rubus argutus</name>
    <name type="common">Southern blackberry</name>
    <dbReference type="NCBI Taxonomy" id="59490"/>
    <lineage>
        <taxon>Eukaryota</taxon>
        <taxon>Viridiplantae</taxon>
        <taxon>Streptophyta</taxon>
        <taxon>Embryophyta</taxon>
        <taxon>Tracheophyta</taxon>
        <taxon>Spermatophyta</taxon>
        <taxon>Magnoliopsida</taxon>
        <taxon>eudicotyledons</taxon>
        <taxon>Gunneridae</taxon>
        <taxon>Pentapetalae</taxon>
        <taxon>rosids</taxon>
        <taxon>fabids</taxon>
        <taxon>Rosales</taxon>
        <taxon>Rosaceae</taxon>
        <taxon>Rosoideae</taxon>
        <taxon>Rosoideae incertae sedis</taxon>
        <taxon>Rubus</taxon>
    </lineage>
</organism>
<feature type="region of interest" description="Disordered" evidence="1">
    <location>
        <begin position="1"/>
        <end position="111"/>
    </location>
</feature>
<dbReference type="EMBL" id="JBEDUW010000006">
    <property type="protein sequence ID" value="KAK9919760.1"/>
    <property type="molecule type" value="Genomic_DNA"/>
</dbReference>
<dbReference type="Proteomes" id="UP001457282">
    <property type="component" value="Unassembled WGS sequence"/>
</dbReference>
<evidence type="ECO:0000256" key="1">
    <source>
        <dbReference type="SAM" id="MobiDB-lite"/>
    </source>
</evidence>
<proteinExistence type="predicted"/>
<name>A0AAW1W4B6_RUBAR</name>